<keyword evidence="6 8" id="KW-1133">Transmembrane helix</keyword>
<evidence type="ECO:0000256" key="1">
    <source>
        <dbReference type="ARBA" id="ARBA00004141"/>
    </source>
</evidence>
<dbReference type="OrthoDB" id="9811222at2"/>
<dbReference type="InterPro" id="IPR029044">
    <property type="entry name" value="Nucleotide-diphossugar_trans"/>
</dbReference>
<evidence type="ECO:0000256" key="5">
    <source>
        <dbReference type="ARBA" id="ARBA00022692"/>
    </source>
</evidence>
<keyword evidence="3 11" id="KW-0328">Glycosyltransferase</keyword>
<evidence type="ECO:0000313" key="12">
    <source>
        <dbReference type="Proteomes" id="UP000186228"/>
    </source>
</evidence>
<dbReference type="GO" id="GO:0004582">
    <property type="term" value="F:dolichyl-phosphate beta-D-mannosyltransferase activity"/>
    <property type="evidence" value="ECO:0007669"/>
    <property type="project" value="InterPro"/>
</dbReference>
<keyword evidence="4 11" id="KW-0808">Transferase</keyword>
<comment type="similarity">
    <text evidence="2">Belongs to the glycosyltransferase 2 family.</text>
</comment>
<dbReference type="SUPFAM" id="SSF53448">
    <property type="entry name" value="Nucleotide-diphospho-sugar transferases"/>
    <property type="match status" value="1"/>
</dbReference>
<keyword evidence="5 8" id="KW-0812">Transmembrane</keyword>
<evidence type="ECO:0000256" key="7">
    <source>
        <dbReference type="ARBA" id="ARBA00023136"/>
    </source>
</evidence>
<gene>
    <name evidence="11" type="ORF">GA0061100_10784</name>
</gene>
<proteinExistence type="inferred from homology"/>
<evidence type="ECO:0000259" key="9">
    <source>
        <dbReference type="Pfam" id="PF00535"/>
    </source>
</evidence>
<feature type="domain" description="GtrA/DPMS transmembrane" evidence="10">
    <location>
        <begin position="243"/>
        <end position="359"/>
    </location>
</feature>
<sequence length="360" mass="40359">MLQRKLSIIAPTYNEADNVLHFIERVKATLNAFDWEILFVDDNSADGTAQKIYDYAADDYRIRTIIRLEDRGLARSSIQGMLSAKGNLLCVMDADGQHDPMVLSELVARLERDNLDVVSAARRLDGRDELSGLSPLRQKISLFGNWCSSLILGRKLLDPLTGFFLIRRSTFLEVAPHLGDPGFKLLLDILYSHRNLRHGEVPFEFASRHHGESKLDCYVAWKFLTFTLSKMTGGMLPVSLISFLFVGGSGLGVHFATLYGALWLSLPFLAAQTLATLTASANNFLLNNLLTFRDRRLRGRQQIFGYLKFLGFSSIGIVANISLAKLTYEHFAHVILIATLAGLAIDSVWKFVVASRFIWK</sequence>
<evidence type="ECO:0000313" key="11">
    <source>
        <dbReference type="EMBL" id="SCB29405.1"/>
    </source>
</evidence>
<dbReference type="STRING" id="52131.GA0061100_10784"/>
<reference evidence="12" key="1">
    <citation type="submission" date="2016-08" db="EMBL/GenBank/DDBJ databases">
        <authorList>
            <person name="Varghese N."/>
            <person name="Submissions Spin"/>
        </authorList>
    </citation>
    <scope>NUCLEOTIDE SEQUENCE [LARGE SCALE GENOMIC DNA]</scope>
    <source>
        <strain evidence="12">CCBAU 57015</strain>
    </source>
</reference>
<evidence type="ECO:0000256" key="3">
    <source>
        <dbReference type="ARBA" id="ARBA00022676"/>
    </source>
</evidence>
<feature type="transmembrane region" description="Helical" evidence="8">
    <location>
        <begin position="330"/>
        <end position="352"/>
    </location>
</feature>
<keyword evidence="7 8" id="KW-0472">Membrane</keyword>
<dbReference type="GO" id="GO:0009247">
    <property type="term" value="P:glycolipid biosynthetic process"/>
    <property type="evidence" value="ECO:0007669"/>
    <property type="project" value="TreeGrafter"/>
</dbReference>
<dbReference type="EMBL" id="FMAC01000007">
    <property type="protein sequence ID" value="SCB29405.1"/>
    <property type="molecule type" value="Genomic_DNA"/>
</dbReference>
<evidence type="ECO:0000256" key="6">
    <source>
        <dbReference type="ARBA" id="ARBA00022989"/>
    </source>
</evidence>
<comment type="subcellular location">
    <subcellularLocation>
        <location evidence="1">Membrane</location>
        <topology evidence="1">Multi-pass membrane protein</topology>
    </subcellularLocation>
</comment>
<accession>A0A1C3VP83</accession>
<protein>
    <submittedName>
        <fullName evidence="11">Dolichol-phosphate mannosyltransferase</fullName>
    </submittedName>
</protein>
<dbReference type="InterPro" id="IPR039528">
    <property type="entry name" value="DPM1-like"/>
</dbReference>
<organism evidence="11 12">
    <name type="scientific">Rhizobium hainanense</name>
    <dbReference type="NCBI Taxonomy" id="52131"/>
    <lineage>
        <taxon>Bacteria</taxon>
        <taxon>Pseudomonadati</taxon>
        <taxon>Pseudomonadota</taxon>
        <taxon>Alphaproteobacteria</taxon>
        <taxon>Hyphomicrobiales</taxon>
        <taxon>Rhizobiaceae</taxon>
        <taxon>Rhizobium/Agrobacterium group</taxon>
        <taxon>Rhizobium</taxon>
    </lineage>
</organism>
<feature type="transmembrane region" description="Helical" evidence="8">
    <location>
        <begin position="262"/>
        <end position="285"/>
    </location>
</feature>
<dbReference type="Proteomes" id="UP000186228">
    <property type="component" value="Unassembled WGS sequence"/>
</dbReference>
<dbReference type="GO" id="GO:0000271">
    <property type="term" value="P:polysaccharide biosynthetic process"/>
    <property type="evidence" value="ECO:0007669"/>
    <property type="project" value="InterPro"/>
</dbReference>
<keyword evidence="12" id="KW-1185">Reference proteome</keyword>
<dbReference type="GO" id="GO:0016020">
    <property type="term" value="C:membrane"/>
    <property type="evidence" value="ECO:0007669"/>
    <property type="project" value="UniProtKB-SubCell"/>
</dbReference>
<feature type="transmembrane region" description="Helical" evidence="8">
    <location>
        <begin position="235"/>
        <end position="256"/>
    </location>
</feature>
<dbReference type="InterPro" id="IPR007267">
    <property type="entry name" value="GtrA_DPMS_TM"/>
</dbReference>
<name>A0A1C3VP83_9HYPH</name>
<dbReference type="PANTHER" id="PTHR43398:SF1">
    <property type="entry name" value="DOLICHOL-PHOSPHATE MANNOSYLTRANSFERASE SUBUNIT 1"/>
    <property type="match status" value="1"/>
</dbReference>
<dbReference type="Pfam" id="PF00535">
    <property type="entry name" value="Glycos_transf_2"/>
    <property type="match status" value="1"/>
</dbReference>
<dbReference type="AlphaFoldDB" id="A0A1C3VP83"/>
<evidence type="ECO:0000256" key="8">
    <source>
        <dbReference type="SAM" id="Phobius"/>
    </source>
</evidence>
<dbReference type="RefSeq" id="WP_075854868.1">
    <property type="nucleotide sequence ID" value="NZ_FMAC01000007.1"/>
</dbReference>
<evidence type="ECO:0000256" key="2">
    <source>
        <dbReference type="ARBA" id="ARBA00006739"/>
    </source>
</evidence>
<evidence type="ECO:0000259" key="10">
    <source>
        <dbReference type="Pfam" id="PF04138"/>
    </source>
</evidence>
<dbReference type="Gene3D" id="3.90.550.10">
    <property type="entry name" value="Spore Coat Polysaccharide Biosynthesis Protein SpsA, Chain A"/>
    <property type="match status" value="1"/>
</dbReference>
<evidence type="ECO:0000256" key="4">
    <source>
        <dbReference type="ARBA" id="ARBA00022679"/>
    </source>
</evidence>
<feature type="transmembrane region" description="Helical" evidence="8">
    <location>
        <begin position="306"/>
        <end position="324"/>
    </location>
</feature>
<feature type="domain" description="Glycosyltransferase 2-like" evidence="9">
    <location>
        <begin position="7"/>
        <end position="138"/>
    </location>
</feature>
<dbReference type="PANTHER" id="PTHR43398">
    <property type="entry name" value="DOLICHOL-PHOSPHATE MANNOSYLTRANSFERASE SUBUNIT 1"/>
    <property type="match status" value="1"/>
</dbReference>
<dbReference type="InterPro" id="IPR001173">
    <property type="entry name" value="Glyco_trans_2-like"/>
</dbReference>
<dbReference type="Pfam" id="PF04138">
    <property type="entry name" value="GtrA_DPMS_TM"/>
    <property type="match status" value="1"/>
</dbReference>